<keyword evidence="1" id="KW-0732">Signal</keyword>
<dbReference type="EMBL" id="JAAGRN010000002">
    <property type="protein sequence ID" value="NDY82177.1"/>
    <property type="molecule type" value="Genomic_DNA"/>
</dbReference>
<protein>
    <submittedName>
        <fullName evidence="2">DUF2950 domain-containing protein</fullName>
    </submittedName>
</protein>
<sequence>MSNRLFAIIALGVGLMSSATHGWAQEPTAQGSTTIETINANQRAALTVLKAYHDAQLDYISEDYDRDGTLEYAQKIISTPGKKDGLYWPIGPLDPMSPIGEIFSEASATGALEGKGYYGYHYRILTAQGIHAQGGSMSYIVKGHMTKGFALIAWPVTYGKTGVMTFMISQAGQAFQKNLGPGTSATVKQIHSYNPDKSWQKVDFPDD</sequence>
<dbReference type="RefSeq" id="WP_163651499.1">
    <property type="nucleotide sequence ID" value="NZ_JAAGRN010000002.1"/>
</dbReference>
<proteinExistence type="predicted"/>
<gene>
    <name evidence="2" type="ORF">G3I67_02925</name>
</gene>
<dbReference type="AlphaFoldDB" id="A0A6B2QZI9"/>
<comment type="caution">
    <text evidence="2">The sequence shown here is derived from an EMBL/GenBank/DDBJ whole genome shotgun (WGS) entry which is preliminary data.</text>
</comment>
<accession>A0A6B2QZI9</accession>
<feature type="chain" id="PRO_5025588344" evidence="1">
    <location>
        <begin position="25"/>
        <end position="207"/>
    </location>
</feature>
<organism evidence="2">
    <name type="scientific">Sheuella amnicola</name>
    <dbReference type="NCBI Taxonomy" id="2707330"/>
    <lineage>
        <taxon>Bacteria</taxon>
        <taxon>Pseudomonadati</taxon>
        <taxon>Pseudomonadota</taxon>
        <taxon>Betaproteobacteria</taxon>
        <taxon>Burkholderiales</taxon>
        <taxon>Alcaligenaceae</taxon>
        <taxon>Sheuella</taxon>
    </lineage>
</organism>
<feature type="signal peptide" evidence="1">
    <location>
        <begin position="1"/>
        <end position="24"/>
    </location>
</feature>
<evidence type="ECO:0000313" key="2">
    <source>
        <dbReference type="EMBL" id="NDY82177.1"/>
    </source>
</evidence>
<evidence type="ECO:0000256" key="1">
    <source>
        <dbReference type="SAM" id="SignalP"/>
    </source>
</evidence>
<name>A0A6B2QZI9_9BURK</name>
<reference evidence="2" key="1">
    <citation type="submission" date="2020-02" db="EMBL/GenBank/DDBJ databases">
        <authorList>
            <person name="Chen W.-M."/>
        </authorList>
    </citation>
    <scope>NUCLEOTIDE SEQUENCE</scope>
    <source>
        <strain evidence="2">NBD-18</strain>
    </source>
</reference>
<dbReference type="Pfam" id="PF11453">
    <property type="entry name" value="DUF2950"/>
    <property type="match status" value="1"/>
</dbReference>
<dbReference type="InterPro" id="IPR021556">
    <property type="entry name" value="DUF2950"/>
</dbReference>